<protein>
    <submittedName>
        <fullName evidence="1">Uncharacterized protein</fullName>
    </submittedName>
</protein>
<proteinExistence type="predicted"/>
<comment type="caution">
    <text evidence="1">The sequence shown here is derived from an EMBL/GenBank/DDBJ whole genome shotgun (WGS) entry which is preliminary data.</text>
</comment>
<evidence type="ECO:0000313" key="1">
    <source>
        <dbReference type="EMBL" id="GBP15911.1"/>
    </source>
</evidence>
<reference evidence="1 2" key="1">
    <citation type="journal article" date="2019" name="Commun. Biol.">
        <title>The bagworm genome reveals a unique fibroin gene that provides high tensile strength.</title>
        <authorList>
            <person name="Kono N."/>
            <person name="Nakamura H."/>
            <person name="Ohtoshi R."/>
            <person name="Tomita M."/>
            <person name="Numata K."/>
            <person name="Arakawa K."/>
        </authorList>
    </citation>
    <scope>NUCLEOTIDE SEQUENCE [LARGE SCALE GENOMIC DNA]</scope>
</reference>
<keyword evidence="2" id="KW-1185">Reference proteome</keyword>
<evidence type="ECO:0000313" key="2">
    <source>
        <dbReference type="Proteomes" id="UP000299102"/>
    </source>
</evidence>
<dbReference type="EMBL" id="BGZK01000075">
    <property type="protein sequence ID" value="GBP15911.1"/>
    <property type="molecule type" value="Genomic_DNA"/>
</dbReference>
<name>A0A4C1TPK3_EUMVA</name>
<gene>
    <name evidence="1" type="ORF">EVAR_12500_1</name>
</gene>
<sequence>MIILSPKQWEAGMYRLGGGEGGPFMGREHMLHMRADSAHNRDSIIMNITDGRDAGRIGGEDGATCLPSIIRSVSFTRTNEATETSGRCGSIQFTYKISLE</sequence>
<organism evidence="1 2">
    <name type="scientific">Eumeta variegata</name>
    <name type="common">Bagworm moth</name>
    <name type="synonym">Eumeta japonica</name>
    <dbReference type="NCBI Taxonomy" id="151549"/>
    <lineage>
        <taxon>Eukaryota</taxon>
        <taxon>Metazoa</taxon>
        <taxon>Ecdysozoa</taxon>
        <taxon>Arthropoda</taxon>
        <taxon>Hexapoda</taxon>
        <taxon>Insecta</taxon>
        <taxon>Pterygota</taxon>
        <taxon>Neoptera</taxon>
        <taxon>Endopterygota</taxon>
        <taxon>Lepidoptera</taxon>
        <taxon>Glossata</taxon>
        <taxon>Ditrysia</taxon>
        <taxon>Tineoidea</taxon>
        <taxon>Psychidae</taxon>
        <taxon>Oiketicinae</taxon>
        <taxon>Eumeta</taxon>
    </lineage>
</organism>
<accession>A0A4C1TPK3</accession>
<dbReference type="Proteomes" id="UP000299102">
    <property type="component" value="Unassembled WGS sequence"/>
</dbReference>
<dbReference type="AlphaFoldDB" id="A0A4C1TPK3"/>